<reference evidence="1 2" key="1">
    <citation type="submission" date="2007-03" db="EMBL/GenBank/DDBJ databases">
        <authorList>
            <person name="Stal L."/>
            <person name="Ferriera S."/>
            <person name="Johnson J."/>
            <person name="Kravitz S."/>
            <person name="Beeson K."/>
            <person name="Sutton G."/>
            <person name="Rogers Y.-H."/>
            <person name="Friedman R."/>
            <person name="Frazier M."/>
            <person name="Venter J.C."/>
        </authorList>
    </citation>
    <scope>NUCLEOTIDE SEQUENCE [LARGE SCALE GENOMIC DNA]</scope>
    <source>
        <strain evidence="1 2">CCY0110</strain>
    </source>
</reference>
<gene>
    <name evidence="1" type="ORF">CY0110_01530</name>
</gene>
<sequence>MLVYAWMYAQDARISISSTFQEMYEQAVRVYAQDEALWIESSNGVMDIPYTLEQLGEMFVEQSPPPSLNWLLKLAG</sequence>
<keyword evidence="2" id="KW-1185">Reference proteome</keyword>
<dbReference type="Proteomes" id="UP000003781">
    <property type="component" value="Unassembled WGS sequence"/>
</dbReference>
<dbReference type="AlphaFoldDB" id="A3IVK8"/>
<proteinExistence type="predicted"/>
<protein>
    <submittedName>
        <fullName evidence="1">Uncharacterized protein</fullName>
    </submittedName>
</protein>
<evidence type="ECO:0000313" key="2">
    <source>
        <dbReference type="Proteomes" id="UP000003781"/>
    </source>
</evidence>
<name>A3IVK8_9CHRO</name>
<evidence type="ECO:0000313" key="1">
    <source>
        <dbReference type="EMBL" id="EAZ89483.1"/>
    </source>
</evidence>
<dbReference type="EMBL" id="AAXW01000043">
    <property type="protein sequence ID" value="EAZ89483.1"/>
    <property type="molecule type" value="Genomic_DNA"/>
</dbReference>
<dbReference type="RefSeq" id="WP_008277417.1">
    <property type="nucleotide sequence ID" value="NZ_AAXW01000043.1"/>
</dbReference>
<dbReference type="eggNOG" id="ENOG5032H63">
    <property type="taxonomic scope" value="Bacteria"/>
</dbReference>
<organism evidence="1 2">
    <name type="scientific">Crocosphaera chwakensis CCY0110</name>
    <dbReference type="NCBI Taxonomy" id="391612"/>
    <lineage>
        <taxon>Bacteria</taxon>
        <taxon>Bacillati</taxon>
        <taxon>Cyanobacteriota</taxon>
        <taxon>Cyanophyceae</taxon>
        <taxon>Oscillatoriophycideae</taxon>
        <taxon>Chroococcales</taxon>
        <taxon>Aphanothecaceae</taxon>
        <taxon>Crocosphaera</taxon>
        <taxon>Crocosphaera chwakensis</taxon>
    </lineage>
</organism>
<comment type="caution">
    <text evidence="1">The sequence shown here is derived from an EMBL/GenBank/DDBJ whole genome shotgun (WGS) entry which is preliminary data.</text>
</comment>
<accession>A3IVK8</accession>